<keyword evidence="6" id="KW-1185">Reference proteome</keyword>
<evidence type="ECO:0000256" key="3">
    <source>
        <dbReference type="ARBA" id="ARBA00022729"/>
    </source>
</evidence>
<comment type="caution">
    <text evidence="5">The sequence shown here is derived from an EMBL/GenBank/DDBJ whole genome shotgun (WGS) entry which is preliminary data.</text>
</comment>
<reference evidence="5 6" key="1">
    <citation type="submission" date="2020-07" db="EMBL/GenBank/DDBJ databases">
        <authorList>
            <person name="Maaloum M."/>
        </authorList>
    </citation>
    <scope>NUCLEOTIDE SEQUENCE [LARGE SCALE GENOMIC DNA]</scope>
    <source>
        <strain evidence="5 6">GCS-AN-3</strain>
    </source>
</reference>
<dbReference type="Pfam" id="PF09084">
    <property type="entry name" value="NMT1"/>
    <property type="match status" value="1"/>
</dbReference>
<dbReference type="GO" id="GO:0042918">
    <property type="term" value="P:alkanesulfonate transmembrane transport"/>
    <property type="evidence" value="ECO:0007669"/>
    <property type="project" value="TreeGrafter"/>
</dbReference>
<keyword evidence="3" id="KW-0732">Signal</keyword>
<evidence type="ECO:0000313" key="6">
    <source>
        <dbReference type="Proteomes" id="UP000589716"/>
    </source>
</evidence>
<comment type="similarity">
    <text evidence="2">Belongs to the bacterial solute-binding protein SsuA/TauA family.</text>
</comment>
<dbReference type="InterPro" id="IPR006311">
    <property type="entry name" value="TAT_signal"/>
</dbReference>
<dbReference type="SUPFAM" id="SSF53850">
    <property type="entry name" value="Periplasmic binding protein-like II"/>
    <property type="match status" value="1"/>
</dbReference>
<dbReference type="AlphaFoldDB" id="A0A853IU83"/>
<sequence>MRPPLVPDLSRRQWLWGAAAAALLGQGLAHAQQRPEKPRLTLALGGKTALYYLPLTIAEQLKYFSAEGLEVDLQDHAGDSLAQQALLQGQADLAAGGFERVILLRQHGVNCRAFAALGRAPQLVFAVNARTLPNFKHLVQLKGRRVGVTALEATSHWFARMLLARAGVSPADVEFVGVGTSTAAVGALREGRIDAISDIDPVMTQLELRGDIRVVADTRSLRGTQELYGGPMPGGCVYAPQAFVVRYPNTVQAVANAVVRALKWLQTAGPSDIVRAVPESYMYGDRAIYLAALEKAREALSPDGMAAEEGVATAHRVVAQYPNGSAAVRSQAPGTTYTNDFARRAKAKFQVSGLSRDATGA</sequence>
<organism evidence="5 6">
    <name type="scientific">Ottowia beijingensis</name>
    <dbReference type="NCBI Taxonomy" id="1207057"/>
    <lineage>
        <taxon>Bacteria</taxon>
        <taxon>Pseudomonadati</taxon>
        <taxon>Pseudomonadota</taxon>
        <taxon>Betaproteobacteria</taxon>
        <taxon>Burkholderiales</taxon>
        <taxon>Comamonadaceae</taxon>
        <taxon>Ottowia</taxon>
    </lineage>
</organism>
<dbReference type="InterPro" id="IPR015168">
    <property type="entry name" value="SsuA/THI5"/>
</dbReference>
<protein>
    <submittedName>
        <fullName evidence="5">ABC transporter substrate-binding protein</fullName>
    </submittedName>
</protein>
<gene>
    <name evidence="5" type="ORF">H0I39_15360</name>
</gene>
<dbReference type="Proteomes" id="UP000589716">
    <property type="component" value="Unassembled WGS sequence"/>
</dbReference>
<proteinExistence type="inferred from homology"/>
<evidence type="ECO:0000259" key="4">
    <source>
        <dbReference type="Pfam" id="PF09084"/>
    </source>
</evidence>
<dbReference type="GO" id="GO:0042597">
    <property type="term" value="C:periplasmic space"/>
    <property type="evidence" value="ECO:0007669"/>
    <property type="project" value="UniProtKB-SubCell"/>
</dbReference>
<dbReference type="PANTHER" id="PTHR30024">
    <property type="entry name" value="ALIPHATIC SULFONATES-BINDING PROTEIN-RELATED"/>
    <property type="match status" value="1"/>
</dbReference>
<dbReference type="Gene3D" id="3.40.190.10">
    <property type="entry name" value="Periplasmic binding protein-like II"/>
    <property type="match status" value="2"/>
</dbReference>
<comment type="subcellular location">
    <subcellularLocation>
        <location evidence="1">Periplasm</location>
    </subcellularLocation>
</comment>
<accession>A0A853IU83</accession>
<evidence type="ECO:0000256" key="2">
    <source>
        <dbReference type="ARBA" id="ARBA00010742"/>
    </source>
</evidence>
<feature type="domain" description="SsuA/THI5-like" evidence="4">
    <location>
        <begin position="52"/>
        <end position="265"/>
    </location>
</feature>
<evidence type="ECO:0000313" key="5">
    <source>
        <dbReference type="EMBL" id="NZA02775.1"/>
    </source>
</evidence>
<dbReference type="PROSITE" id="PS51318">
    <property type="entry name" value="TAT"/>
    <property type="match status" value="1"/>
</dbReference>
<name>A0A853IU83_9BURK</name>
<dbReference type="EMBL" id="JACCKX010000001">
    <property type="protein sequence ID" value="NZA02775.1"/>
    <property type="molecule type" value="Genomic_DNA"/>
</dbReference>
<evidence type="ECO:0000256" key="1">
    <source>
        <dbReference type="ARBA" id="ARBA00004418"/>
    </source>
</evidence>
<dbReference type="PANTHER" id="PTHR30024:SF47">
    <property type="entry name" value="TAURINE-BINDING PERIPLASMIC PROTEIN"/>
    <property type="match status" value="1"/>
</dbReference>